<proteinExistence type="predicted"/>
<evidence type="ECO:0000256" key="1">
    <source>
        <dbReference type="SAM" id="MobiDB-lite"/>
    </source>
</evidence>
<name>A0ABN3VYW4_9ACTN</name>
<gene>
    <name evidence="3" type="ORF">GCM10010517_36320</name>
</gene>
<keyword evidence="4" id="KW-1185">Reference proteome</keyword>
<protein>
    <submittedName>
        <fullName evidence="3">Uncharacterized protein</fullName>
    </submittedName>
</protein>
<feature type="chain" id="PRO_5045626139" evidence="2">
    <location>
        <begin position="40"/>
        <end position="163"/>
    </location>
</feature>
<feature type="region of interest" description="Disordered" evidence="1">
    <location>
        <begin position="61"/>
        <end position="108"/>
    </location>
</feature>
<keyword evidence="2" id="KW-0732">Signal</keyword>
<evidence type="ECO:0000313" key="4">
    <source>
        <dbReference type="Proteomes" id="UP001500831"/>
    </source>
</evidence>
<reference evidence="3 4" key="1">
    <citation type="journal article" date="2019" name="Int. J. Syst. Evol. Microbiol.">
        <title>The Global Catalogue of Microorganisms (GCM) 10K type strain sequencing project: providing services to taxonomists for standard genome sequencing and annotation.</title>
        <authorList>
            <consortium name="The Broad Institute Genomics Platform"/>
            <consortium name="The Broad Institute Genome Sequencing Center for Infectious Disease"/>
            <person name="Wu L."/>
            <person name="Ma J."/>
        </authorList>
    </citation>
    <scope>NUCLEOTIDE SEQUENCE [LARGE SCALE GENOMIC DNA]</scope>
    <source>
        <strain evidence="3 4">JCM 6242</strain>
    </source>
</reference>
<sequence>MLSRMSRRAPGQIAVRRAGALAVAAMAGILAMSSNQAPASATTWQGETLGSISQPNIGLITAERPHPDRNRPGFRPSHKRLGKAIKWGMPDWGSPRGRRHSAENGRERGWQNERKFMKGLRGAFGRPGPGRNHRPDRSIDDSGPITIEVPSDGSQRIVRDFEF</sequence>
<feature type="region of interest" description="Disordered" evidence="1">
    <location>
        <begin position="120"/>
        <end position="163"/>
    </location>
</feature>
<comment type="caution">
    <text evidence="3">The sequence shown here is derived from an EMBL/GenBank/DDBJ whole genome shotgun (WGS) entry which is preliminary data.</text>
</comment>
<evidence type="ECO:0000256" key="2">
    <source>
        <dbReference type="SAM" id="SignalP"/>
    </source>
</evidence>
<evidence type="ECO:0000313" key="3">
    <source>
        <dbReference type="EMBL" id="GAA2875415.1"/>
    </source>
</evidence>
<dbReference type="EMBL" id="BAAAVI010000024">
    <property type="protein sequence ID" value="GAA2875415.1"/>
    <property type="molecule type" value="Genomic_DNA"/>
</dbReference>
<accession>A0ABN3VYW4</accession>
<organism evidence="3 4">
    <name type="scientific">Streptosporangium fragile</name>
    <dbReference type="NCBI Taxonomy" id="46186"/>
    <lineage>
        <taxon>Bacteria</taxon>
        <taxon>Bacillati</taxon>
        <taxon>Actinomycetota</taxon>
        <taxon>Actinomycetes</taxon>
        <taxon>Streptosporangiales</taxon>
        <taxon>Streptosporangiaceae</taxon>
        <taxon>Streptosporangium</taxon>
    </lineage>
</organism>
<feature type="signal peptide" evidence="2">
    <location>
        <begin position="1"/>
        <end position="39"/>
    </location>
</feature>
<dbReference type="Proteomes" id="UP001500831">
    <property type="component" value="Unassembled WGS sequence"/>
</dbReference>